<feature type="domain" description="Phage tail collar" evidence="2">
    <location>
        <begin position="6"/>
        <end position="61"/>
    </location>
</feature>
<dbReference type="EMBL" id="QYCN01000003">
    <property type="protein sequence ID" value="RIY13276.1"/>
    <property type="molecule type" value="Genomic_DNA"/>
</dbReference>
<evidence type="ECO:0000313" key="4">
    <source>
        <dbReference type="Proteomes" id="UP000284250"/>
    </source>
</evidence>
<dbReference type="OrthoDB" id="9810174at2"/>
<gene>
    <name evidence="3" type="ORF">D0T11_02245</name>
</gene>
<dbReference type="RefSeq" id="WP_119654160.1">
    <property type="nucleotide sequence ID" value="NZ_JBHUOI010000002.1"/>
</dbReference>
<dbReference type="Pfam" id="PF07484">
    <property type="entry name" value="Collar"/>
    <property type="match status" value="1"/>
</dbReference>
<dbReference type="SUPFAM" id="SSF88874">
    <property type="entry name" value="Receptor-binding domain of short tail fibre protein gp12"/>
    <property type="match status" value="1"/>
</dbReference>
<feature type="region of interest" description="Disordered" evidence="1">
    <location>
        <begin position="138"/>
        <end position="158"/>
    </location>
</feature>
<evidence type="ECO:0000256" key="1">
    <source>
        <dbReference type="SAM" id="MobiDB-lite"/>
    </source>
</evidence>
<evidence type="ECO:0000259" key="2">
    <source>
        <dbReference type="Pfam" id="PF07484"/>
    </source>
</evidence>
<comment type="caution">
    <text evidence="3">The sequence shown here is derived from an EMBL/GenBank/DDBJ whole genome shotgun (WGS) entry which is preliminary data.</text>
</comment>
<proteinExistence type="predicted"/>
<protein>
    <submittedName>
        <fullName evidence="3">Phage tail protein</fullName>
    </submittedName>
</protein>
<evidence type="ECO:0000313" key="3">
    <source>
        <dbReference type="EMBL" id="RIY13276.1"/>
    </source>
</evidence>
<dbReference type="Gene3D" id="3.90.1340.10">
    <property type="entry name" value="Phage tail collar domain"/>
    <property type="match status" value="1"/>
</dbReference>
<name>A0A418R797_9BACT</name>
<dbReference type="InterPro" id="IPR037053">
    <property type="entry name" value="Phage_tail_collar_dom_sf"/>
</dbReference>
<keyword evidence="4" id="KW-1185">Reference proteome</keyword>
<feature type="compositionally biased region" description="Polar residues" evidence="1">
    <location>
        <begin position="143"/>
        <end position="155"/>
    </location>
</feature>
<sequence length="179" mass="18434">MDAFIGEIRLMGFGITPKGWLPCNGQTLAINTNQALFALLGTTYGGNGVQTFALPDLRGRVAVGTGQGPGLQPYAWGQIGGIESATLQPNEMPQHTHTFAGTVKVADGAASSPNPAFGQYPAQGSATQYSTGAPNATMAGASSLGTTGNVGSSQPHENRQPVIGMNYCIATQGYFPSRN</sequence>
<dbReference type="Proteomes" id="UP000284250">
    <property type="component" value="Unassembled WGS sequence"/>
</dbReference>
<accession>A0A418R797</accession>
<reference evidence="3 4" key="1">
    <citation type="submission" date="2019-01" db="EMBL/GenBank/DDBJ databases">
        <title>Hymenobacter humicola sp. nov., isolated from soils in Antarctica.</title>
        <authorList>
            <person name="Sedlacek I."/>
            <person name="Holochova P."/>
            <person name="Kralova S."/>
            <person name="Pantucek R."/>
            <person name="Stankova E."/>
            <person name="Vrbovska V."/>
            <person name="Kristofova L."/>
            <person name="Svec P."/>
            <person name="Busse H.-J."/>
        </authorList>
    </citation>
    <scope>NUCLEOTIDE SEQUENCE [LARGE SCALE GENOMIC DNA]</scope>
    <source>
        <strain evidence="3 4">CCM 8852</strain>
    </source>
</reference>
<organism evidence="3 4">
    <name type="scientific">Hymenobacter rubripertinctus</name>
    <dbReference type="NCBI Taxonomy" id="2029981"/>
    <lineage>
        <taxon>Bacteria</taxon>
        <taxon>Pseudomonadati</taxon>
        <taxon>Bacteroidota</taxon>
        <taxon>Cytophagia</taxon>
        <taxon>Cytophagales</taxon>
        <taxon>Hymenobacteraceae</taxon>
        <taxon>Hymenobacter</taxon>
    </lineage>
</organism>
<dbReference type="InterPro" id="IPR011083">
    <property type="entry name" value="Phage_tail_collar_dom"/>
</dbReference>
<dbReference type="AlphaFoldDB" id="A0A418R797"/>